<dbReference type="Pfam" id="PF21716">
    <property type="entry name" value="dnstrm_HI1420"/>
    <property type="match status" value="1"/>
</dbReference>
<gene>
    <name evidence="1" type="ORF">HH213_13635</name>
</gene>
<evidence type="ECO:0000313" key="1">
    <source>
        <dbReference type="EMBL" id="QJD91034.1"/>
    </source>
</evidence>
<keyword evidence="2" id="KW-1185">Reference proteome</keyword>
<dbReference type="InterPro" id="IPR014057">
    <property type="entry name" value="HI1420"/>
</dbReference>
<dbReference type="NCBIfam" id="TIGR02684">
    <property type="entry name" value="dnstrm_HI1420"/>
    <property type="match status" value="1"/>
</dbReference>
<accession>A0ABX6M9P3</accession>
<organism evidence="1 2">
    <name type="scientific">Duganella dendranthematis</name>
    <dbReference type="NCBI Taxonomy" id="2728021"/>
    <lineage>
        <taxon>Bacteria</taxon>
        <taxon>Pseudomonadati</taxon>
        <taxon>Pseudomonadota</taxon>
        <taxon>Betaproteobacteria</taxon>
        <taxon>Burkholderiales</taxon>
        <taxon>Oxalobacteraceae</taxon>
        <taxon>Telluria group</taxon>
        <taxon>Duganella</taxon>
    </lineage>
</organism>
<protein>
    <submittedName>
        <fullName evidence="1">Addiction module antidote protein</fullName>
    </submittedName>
</protein>
<dbReference type="Proteomes" id="UP000503117">
    <property type="component" value="Chromosome"/>
</dbReference>
<sequence length="100" mass="10864">MTETFHPFDPAEALNSAESIRFFLVAAFEVADPDYTTAVLQLVARAKGLAELADTHGYSREQISTALSSPDNLTSPLTLAVLDQLGLELPSYHNLRSGWA</sequence>
<name>A0ABX6M9P3_9BURK</name>
<dbReference type="EMBL" id="CP051684">
    <property type="protein sequence ID" value="QJD91034.1"/>
    <property type="molecule type" value="Genomic_DNA"/>
</dbReference>
<proteinExistence type="predicted"/>
<evidence type="ECO:0000313" key="2">
    <source>
        <dbReference type="Proteomes" id="UP000503117"/>
    </source>
</evidence>
<reference evidence="1 2" key="1">
    <citation type="submission" date="2020-04" db="EMBL/GenBank/DDBJ databases">
        <title>Genome sequencing of novel species.</title>
        <authorList>
            <person name="Heo J."/>
            <person name="Kim S.-J."/>
            <person name="Kim J.-S."/>
            <person name="Hong S.-B."/>
            <person name="Kwon S.-W."/>
        </authorList>
    </citation>
    <scope>NUCLEOTIDE SEQUENCE [LARGE SCALE GENOMIC DNA]</scope>
    <source>
        <strain evidence="1 2">AF9R3</strain>
    </source>
</reference>